<sequence>MITDALSSEHTRLMSEAIGIATQYFHEALSQELLGEYTADQQQKIIRDCLGLVTNPTWFQALNETNLKSLWTAIRSSPHTEAVTLSTAQRLRVFYNEQTWGEIISRLASSTKIFTPANKKYSVFTEEELGRMGCVNALDYLANNTWVVPLMLLNQIEYSALLSDKTRVIYNKSVKG</sequence>
<protein>
    <submittedName>
        <fullName evidence="1">Uncharacterized protein</fullName>
    </submittedName>
</protein>
<accession>A0A7R8MMR1</accession>
<gene>
    <name evidence="1" type="ORF">LLCLJKAH_00176</name>
</gene>
<keyword evidence="2" id="KW-1185">Reference proteome</keyword>
<name>A0A7R8MMR1_9CAUD</name>
<organism evidence="1 2">
    <name type="scientific">Klebsiella phage vB_KvM-Eowyn</name>
    <dbReference type="NCBI Taxonomy" id="2762819"/>
    <lineage>
        <taxon>Viruses</taxon>
        <taxon>Duplodnaviria</taxon>
        <taxon>Heunggongvirae</taxon>
        <taxon>Uroviricota</taxon>
        <taxon>Caudoviricetes</taxon>
        <taxon>Chimalliviridae</taxon>
        <taxon>Eowynvirus</taxon>
        <taxon>Eowynvirus eowyn</taxon>
    </lineage>
</organism>
<evidence type="ECO:0000313" key="1">
    <source>
        <dbReference type="EMBL" id="CAD5236165.1"/>
    </source>
</evidence>
<proteinExistence type="predicted"/>
<dbReference type="Proteomes" id="UP000596247">
    <property type="component" value="Chromosome"/>
</dbReference>
<evidence type="ECO:0000313" key="2">
    <source>
        <dbReference type="Proteomes" id="UP000596247"/>
    </source>
</evidence>
<dbReference type="EMBL" id="LR881104">
    <property type="protein sequence ID" value="CAD5236165.1"/>
    <property type="molecule type" value="Genomic_DNA"/>
</dbReference>
<reference evidence="1 2" key="1">
    <citation type="submission" date="2020-09" db="EMBL/GenBank/DDBJ databases">
        <authorList>
            <person name="Jameson E."/>
        </authorList>
    </citation>
    <scope>NUCLEOTIDE SEQUENCE [LARGE SCALE GENOMIC DNA]</scope>
</reference>